<evidence type="ECO:0000313" key="2">
    <source>
        <dbReference type="Proteomes" id="UP001165960"/>
    </source>
</evidence>
<evidence type="ECO:0000313" key="1">
    <source>
        <dbReference type="EMBL" id="KAJ9053342.1"/>
    </source>
</evidence>
<sequence>MLTRQTSFPSLASQVPKARFLHSSTPSTAEAVCSSELQNAPKFSPTTCQLVDKVRQQLRYFAVVQIKGRKYTVTENDTLILNRSDELKIGDALKLDRVSELGSADYSIIGSPFVSPEFYDIQATVIEHTRSPKFAVIKFKKRKGYRREHHYRNYYSLIKITKLEVKKLN</sequence>
<proteinExistence type="predicted"/>
<protein>
    <submittedName>
        <fullName evidence="1">Uncharacterized protein</fullName>
    </submittedName>
</protein>
<organism evidence="1 2">
    <name type="scientific">Entomophthora muscae</name>
    <dbReference type="NCBI Taxonomy" id="34485"/>
    <lineage>
        <taxon>Eukaryota</taxon>
        <taxon>Fungi</taxon>
        <taxon>Fungi incertae sedis</taxon>
        <taxon>Zoopagomycota</taxon>
        <taxon>Entomophthoromycotina</taxon>
        <taxon>Entomophthoromycetes</taxon>
        <taxon>Entomophthorales</taxon>
        <taxon>Entomophthoraceae</taxon>
        <taxon>Entomophthora</taxon>
    </lineage>
</organism>
<accession>A0ACC2RTG3</accession>
<dbReference type="Proteomes" id="UP001165960">
    <property type="component" value="Unassembled WGS sequence"/>
</dbReference>
<reference evidence="1" key="1">
    <citation type="submission" date="2022-04" db="EMBL/GenBank/DDBJ databases">
        <title>Genome of the entomopathogenic fungus Entomophthora muscae.</title>
        <authorList>
            <person name="Elya C."/>
            <person name="Lovett B.R."/>
            <person name="Lee E."/>
            <person name="Macias A.M."/>
            <person name="Hajek A.E."/>
            <person name="De Bivort B.L."/>
            <person name="Kasson M.T."/>
            <person name="De Fine Licht H.H."/>
            <person name="Stajich J.E."/>
        </authorList>
    </citation>
    <scope>NUCLEOTIDE SEQUENCE</scope>
    <source>
        <strain evidence="1">Berkeley</strain>
    </source>
</reference>
<gene>
    <name evidence="1" type="ORF">DSO57_1025052</name>
</gene>
<dbReference type="EMBL" id="QTSX02006528">
    <property type="protein sequence ID" value="KAJ9053342.1"/>
    <property type="molecule type" value="Genomic_DNA"/>
</dbReference>
<name>A0ACC2RTG3_9FUNG</name>
<keyword evidence="2" id="KW-1185">Reference proteome</keyword>
<comment type="caution">
    <text evidence="1">The sequence shown here is derived from an EMBL/GenBank/DDBJ whole genome shotgun (WGS) entry which is preliminary data.</text>
</comment>